<name>A0ABT3HD43_9HYPH</name>
<dbReference type="EMBL" id="JAOQNS010000007">
    <property type="protein sequence ID" value="MCW2308316.1"/>
    <property type="molecule type" value="Genomic_DNA"/>
</dbReference>
<dbReference type="InterPro" id="IPR005186">
    <property type="entry name" value="FlaG"/>
</dbReference>
<evidence type="ECO:0000313" key="3">
    <source>
        <dbReference type="Proteomes" id="UP001209755"/>
    </source>
</evidence>
<feature type="compositionally biased region" description="Basic and acidic residues" evidence="1">
    <location>
        <begin position="45"/>
        <end position="59"/>
    </location>
</feature>
<evidence type="ECO:0000256" key="1">
    <source>
        <dbReference type="SAM" id="MobiDB-lite"/>
    </source>
</evidence>
<dbReference type="Proteomes" id="UP001209755">
    <property type="component" value="Unassembled WGS sequence"/>
</dbReference>
<dbReference type="Pfam" id="PF03646">
    <property type="entry name" value="FlaG"/>
    <property type="match status" value="1"/>
</dbReference>
<dbReference type="SUPFAM" id="SSF160214">
    <property type="entry name" value="FlaG-like"/>
    <property type="match status" value="1"/>
</dbReference>
<dbReference type="InterPro" id="IPR035924">
    <property type="entry name" value="FlaG-like_sf"/>
</dbReference>
<comment type="caution">
    <text evidence="2">The sequence shown here is derived from an EMBL/GenBank/DDBJ whole genome shotgun (WGS) entry which is preliminary data.</text>
</comment>
<keyword evidence="2" id="KW-0969">Cilium</keyword>
<gene>
    <name evidence="2" type="ORF">M2319_002658</name>
</gene>
<evidence type="ECO:0000313" key="2">
    <source>
        <dbReference type="EMBL" id="MCW2308316.1"/>
    </source>
</evidence>
<proteinExistence type="predicted"/>
<reference evidence="3" key="1">
    <citation type="submission" date="2023-07" db="EMBL/GenBank/DDBJ databases">
        <title>Genome sequencing of Purple Non-Sulfur Bacteria from various extreme environments.</title>
        <authorList>
            <person name="Mayer M."/>
        </authorList>
    </citation>
    <scope>NUCLEOTIDE SEQUENCE [LARGE SCALE GENOMIC DNA]</scope>
    <source>
        <strain evidence="3">DSM 17935</strain>
    </source>
</reference>
<dbReference type="RefSeq" id="WP_264601940.1">
    <property type="nucleotide sequence ID" value="NZ_JAOQNS010000007.1"/>
</dbReference>
<protein>
    <submittedName>
        <fullName evidence="2">Flagellar protein FlaG</fullName>
    </submittedName>
</protein>
<feature type="region of interest" description="Disordered" evidence="1">
    <location>
        <begin position="1"/>
        <end position="85"/>
    </location>
</feature>
<accession>A0ABT3HD43</accession>
<keyword evidence="2" id="KW-0282">Flagellum</keyword>
<sequence length="145" mass="16201">MEYGVTKPPAPTADFTVLRRNDTHVAEQKTDLPTEQTVEPTGKQEASKATEHATERPARQEPAASVAPEPPAPDENRTQDVVPKQETVRKAYQDRENDAMVFRTINAETGEVVSQIPEESILRLRKLYQDAAQHAHPETFDLKTA</sequence>
<keyword evidence="3" id="KW-1185">Reference proteome</keyword>
<keyword evidence="2" id="KW-0966">Cell projection</keyword>
<feature type="compositionally biased region" description="Basic and acidic residues" evidence="1">
    <location>
        <begin position="17"/>
        <end position="32"/>
    </location>
</feature>
<organism evidence="2 3">
    <name type="scientific">Rhodobium gokarnense</name>
    <dbReference type="NCBI Taxonomy" id="364296"/>
    <lineage>
        <taxon>Bacteria</taxon>
        <taxon>Pseudomonadati</taxon>
        <taxon>Pseudomonadota</taxon>
        <taxon>Alphaproteobacteria</taxon>
        <taxon>Hyphomicrobiales</taxon>
        <taxon>Rhodobiaceae</taxon>
        <taxon>Rhodobium</taxon>
    </lineage>
</organism>